<dbReference type="EMBL" id="CAFBIY010000280">
    <property type="protein sequence ID" value="CAB4853558.1"/>
    <property type="molecule type" value="Genomic_DNA"/>
</dbReference>
<dbReference type="InterPro" id="IPR015421">
    <property type="entry name" value="PyrdxlP-dep_Trfase_major"/>
</dbReference>
<evidence type="ECO:0000256" key="3">
    <source>
        <dbReference type="ARBA" id="ARBA00022898"/>
    </source>
</evidence>
<dbReference type="PROSITE" id="PS00600">
    <property type="entry name" value="AA_TRANSFER_CLASS_3"/>
    <property type="match status" value="1"/>
</dbReference>
<dbReference type="FunFam" id="3.40.640.10:FF:000004">
    <property type="entry name" value="Acetylornithine aminotransferase"/>
    <property type="match status" value="1"/>
</dbReference>
<dbReference type="InterPro" id="IPR015424">
    <property type="entry name" value="PyrdxlP-dep_Trfase"/>
</dbReference>
<dbReference type="PANTHER" id="PTHR43094:SF1">
    <property type="entry name" value="AMINOTRANSFERASE CLASS-III"/>
    <property type="match status" value="1"/>
</dbReference>
<comment type="cofactor">
    <cofactor evidence="1">
        <name>pyridoxal 5'-phosphate</name>
        <dbReference type="ChEBI" id="CHEBI:597326"/>
    </cofactor>
</comment>
<evidence type="ECO:0000313" key="4">
    <source>
        <dbReference type="EMBL" id="CAB4853558.1"/>
    </source>
</evidence>
<keyword evidence="3" id="KW-0663">Pyridoxal phosphate</keyword>
<dbReference type="InterPro" id="IPR005814">
    <property type="entry name" value="Aminotrans_3"/>
</dbReference>
<evidence type="ECO:0000256" key="1">
    <source>
        <dbReference type="ARBA" id="ARBA00001933"/>
    </source>
</evidence>
<dbReference type="Gene3D" id="3.90.1150.10">
    <property type="entry name" value="Aspartate Aminotransferase, domain 1"/>
    <property type="match status" value="1"/>
</dbReference>
<reference evidence="4" key="1">
    <citation type="submission" date="2020-05" db="EMBL/GenBank/DDBJ databases">
        <authorList>
            <person name="Chiriac C."/>
            <person name="Salcher M."/>
            <person name="Ghai R."/>
            <person name="Kavagutti S V."/>
        </authorList>
    </citation>
    <scope>NUCLEOTIDE SEQUENCE</scope>
</reference>
<accession>A0A6J7C9R1</accession>
<protein>
    <submittedName>
        <fullName evidence="4">Unannotated protein</fullName>
    </submittedName>
</protein>
<dbReference type="Gene3D" id="3.40.640.10">
    <property type="entry name" value="Type I PLP-dependent aspartate aminotransferase-like (Major domain)"/>
    <property type="match status" value="1"/>
</dbReference>
<dbReference type="PIRSF" id="PIRSF000521">
    <property type="entry name" value="Transaminase_4ab_Lys_Orn"/>
    <property type="match status" value="1"/>
</dbReference>
<dbReference type="GO" id="GO:0005829">
    <property type="term" value="C:cytosol"/>
    <property type="evidence" value="ECO:0007669"/>
    <property type="project" value="TreeGrafter"/>
</dbReference>
<dbReference type="InterPro" id="IPR015422">
    <property type="entry name" value="PyrdxlP-dep_Trfase_small"/>
</dbReference>
<name>A0A6J7C9R1_9ZZZZ</name>
<dbReference type="GO" id="GO:0008483">
    <property type="term" value="F:transaminase activity"/>
    <property type="evidence" value="ECO:0007669"/>
    <property type="project" value="InterPro"/>
</dbReference>
<dbReference type="Pfam" id="PF00202">
    <property type="entry name" value="Aminotran_3"/>
    <property type="match status" value="1"/>
</dbReference>
<dbReference type="InterPro" id="IPR049704">
    <property type="entry name" value="Aminotrans_3_PPA_site"/>
</dbReference>
<dbReference type="SUPFAM" id="SSF53383">
    <property type="entry name" value="PLP-dependent transferases"/>
    <property type="match status" value="1"/>
</dbReference>
<dbReference type="PANTHER" id="PTHR43094">
    <property type="entry name" value="AMINOTRANSFERASE"/>
    <property type="match status" value="1"/>
</dbReference>
<organism evidence="4">
    <name type="scientific">freshwater metagenome</name>
    <dbReference type="NCBI Taxonomy" id="449393"/>
    <lineage>
        <taxon>unclassified sequences</taxon>
        <taxon>metagenomes</taxon>
        <taxon>ecological metagenomes</taxon>
    </lineage>
</organism>
<sequence>MTMFVLDSAGHGWSASAPFSAYQPASTATSTLQVTSPMSATVALARRSRVTTVIGMPKAFLHPFAKPTRESFIRIVRGEGALLYTADGRELVDGMASLWYCAIGHGRKEMADAIAAQITTLESYSAFDPFTTEPAEELAELLREIGPIPDARVFFTGSGGESIDTAMKLARIAHVQAGQGQRKLIISRARGYHGTTYGGTSAQGIAPNRENFGPFVDEVVQVPADDVEALATLMSQRSNEVAAVIVEPVQGAGGIYPAQDGYLEGVRKLCDQHGAYLVFDEVITGFGRLGSWFAAHHYGVTPDFVTFAKAVTSGYQPLGGVFVGPKPTAALEADTNFFLRHGMTYSGHTTACAAALKNLEIIQREQLVARATHVGGRLEAGLRSLADDGAVDHIRGLGAMWAVGLRPDQNAMTIRDAMFEGGVVCRALNADSLLFCPPLVTTDEQIDRIVDAVAAAVAG</sequence>
<comment type="similarity">
    <text evidence="2">Belongs to the class-III pyridoxal-phosphate-dependent aminotransferase family.</text>
</comment>
<proteinExistence type="inferred from homology"/>
<gene>
    <name evidence="4" type="ORF">UFOPK3267_03090</name>
</gene>
<dbReference type="GO" id="GO:0030170">
    <property type="term" value="F:pyridoxal phosphate binding"/>
    <property type="evidence" value="ECO:0007669"/>
    <property type="project" value="InterPro"/>
</dbReference>
<evidence type="ECO:0000256" key="2">
    <source>
        <dbReference type="ARBA" id="ARBA00008954"/>
    </source>
</evidence>
<dbReference type="CDD" id="cd00610">
    <property type="entry name" value="OAT_like"/>
    <property type="match status" value="1"/>
</dbReference>
<dbReference type="AlphaFoldDB" id="A0A6J7C9R1"/>